<dbReference type="RefSeq" id="WP_011367995.1">
    <property type="nucleotide sequence ID" value="NC_007519.1"/>
</dbReference>
<dbReference type="STRING" id="207559.Dde_2094"/>
<dbReference type="eggNOG" id="COG1216">
    <property type="taxonomic scope" value="Bacteria"/>
</dbReference>
<sequence length="243" mass="27535">MRIAAVILHYGNPQLTMRLQQQMLAADPQRAADIMVLDNCAPEPFCGAWQRTSENLYWAGALEYTLASVMGLGYTHLWFLNNDIMFDTRPPLLARAEARMARMQRRTGAIGVWAPAVVRSPYHEHMVADPRYQFRRVAYVDGIAPVISIDCWRQTGGVDYAGNPYGYGVDIWFSLCAHRAGWAVVVDNGIVVQHAYHSTARTVSGFLETAARAENEYLTARLGPQYNELLQDMKRQWTDEEHL</sequence>
<dbReference type="InterPro" id="IPR029044">
    <property type="entry name" value="Nucleotide-diphossugar_trans"/>
</dbReference>
<protein>
    <recommendedName>
        <fullName evidence="3">Glycosyltransferase</fullName>
    </recommendedName>
</protein>
<dbReference type="KEGG" id="dde:Dde_2094"/>
<dbReference type="Proteomes" id="UP000002710">
    <property type="component" value="Chromosome"/>
</dbReference>
<dbReference type="EMBL" id="CP000112">
    <property type="protein sequence ID" value="ABB38891.1"/>
    <property type="molecule type" value="Genomic_DNA"/>
</dbReference>
<evidence type="ECO:0008006" key="3">
    <source>
        <dbReference type="Google" id="ProtNLM"/>
    </source>
</evidence>
<gene>
    <name evidence="1" type="ordered locus">Dde_2094</name>
</gene>
<dbReference type="AlphaFoldDB" id="Q30ZK5"/>
<organism evidence="1 2">
    <name type="scientific">Oleidesulfovibrio alaskensis (strain ATCC BAA-1058 / DSM 17464 / G20)</name>
    <name type="common">Desulfovibrio alaskensis</name>
    <dbReference type="NCBI Taxonomy" id="207559"/>
    <lineage>
        <taxon>Bacteria</taxon>
        <taxon>Pseudomonadati</taxon>
        <taxon>Thermodesulfobacteriota</taxon>
        <taxon>Desulfovibrionia</taxon>
        <taxon>Desulfovibrionales</taxon>
        <taxon>Desulfovibrionaceae</taxon>
        <taxon>Oleidesulfovibrio</taxon>
    </lineage>
</organism>
<evidence type="ECO:0000313" key="2">
    <source>
        <dbReference type="Proteomes" id="UP000002710"/>
    </source>
</evidence>
<dbReference type="SUPFAM" id="SSF53448">
    <property type="entry name" value="Nucleotide-diphospho-sugar transferases"/>
    <property type="match status" value="1"/>
</dbReference>
<dbReference type="HOGENOM" id="CLU_1127969_0_0_7"/>
<evidence type="ECO:0000313" key="1">
    <source>
        <dbReference type="EMBL" id="ABB38891.1"/>
    </source>
</evidence>
<proteinExistence type="predicted"/>
<keyword evidence="2" id="KW-1185">Reference proteome</keyword>
<accession>Q30ZK5</accession>
<reference evidence="1 2" key="1">
    <citation type="journal article" date="2011" name="J. Bacteriol.">
        <title>Complete genome sequence and updated annotation of Desulfovibrio alaskensis G20.</title>
        <authorList>
            <person name="Hauser L.J."/>
            <person name="Land M.L."/>
            <person name="Brown S.D."/>
            <person name="Larimer F."/>
            <person name="Keller K.L."/>
            <person name="Rapp-Giles B.J."/>
            <person name="Price M.N."/>
            <person name="Lin M."/>
            <person name="Bruce D.C."/>
            <person name="Detter J.C."/>
            <person name="Tapia R."/>
            <person name="Han C.S."/>
            <person name="Goodwin L.A."/>
            <person name="Cheng J.F."/>
            <person name="Pitluck S."/>
            <person name="Copeland A."/>
            <person name="Lucas S."/>
            <person name="Nolan M."/>
            <person name="Lapidus A.L."/>
            <person name="Palumbo A.V."/>
            <person name="Wall J.D."/>
        </authorList>
    </citation>
    <scope>NUCLEOTIDE SEQUENCE [LARGE SCALE GENOMIC DNA]</scope>
    <source>
        <strain evidence="2">ATCC BAA 1058 / DSM 17464 / G20</strain>
    </source>
</reference>
<name>Q30ZK5_OLEA2</name>